<dbReference type="AlphaFoldDB" id="A0A4R3REV2"/>
<dbReference type="Proteomes" id="UP000295507">
    <property type="component" value="Unassembled WGS sequence"/>
</dbReference>
<reference evidence="1 2" key="1">
    <citation type="submission" date="2019-03" db="EMBL/GenBank/DDBJ databases">
        <title>Genomic Encyclopedia of Type Strains, Phase IV (KMG-V): Genome sequencing to study the core and pangenomes of soil and plant-associated prokaryotes.</title>
        <authorList>
            <person name="Whitman W."/>
        </authorList>
    </citation>
    <scope>NUCLEOTIDE SEQUENCE [LARGE SCALE GENOMIC DNA]</scope>
    <source>
        <strain evidence="1 2">IE4868</strain>
    </source>
</reference>
<protein>
    <submittedName>
        <fullName evidence="1">Uncharacterized protein</fullName>
    </submittedName>
</protein>
<evidence type="ECO:0000313" key="1">
    <source>
        <dbReference type="EMBL" id="TCU34063.1"/>
    </source>
</evidence>
<sequence length="125" mass="14327">MGYFSSRIRENLASPNGAYERAYELCERAVLLEQAISGSYKGEAIRSLSSAGEFGSWLRKLFHREKVTIHLHYYERLVFIVEELSARKRRQIDHIDDLIRIAKGRHNATDESDNRPGFNSKGIAA</sequence>
<gene>
    <name evidence="1" type="ORF">EV129_11346</name>
</gene>
<organism evidence="1 2">
    <name type="scientific">Rhizobium azibense</name>
    <dbReference type="NCBI Taxonomy" id="1136135"/>
    <lineage>
        <taxon>Bacteria</taxon>
        <taxon>Pseudomonadati</taxon>
        <taxon>Pseudomonadota</taxon>
        <taxon>Alphaproteobacteria</taxon>
        <taxon>Hyphomicrobiales</taxon>
        <taxon>Rhizobiaceae</taxon>
        <taxon>Rhizobium/Agrobacterium group</taxon>
        <taxon>Rhizobium</taxon>
    </lineage>
</organism>
<evidence type="ECO:0000313" key="2">
    <source>
        <dbReference type="Proteomes" id="UP000295507"/>
    </source>
</evidence>
<name>A0A4R3REV2_9HYPH</name>
<comment type="caution">
    <text evidence="1">The sequence shown here is derived from an EMBL/GenBank/DDBJ whole genome shotgun (WGS) entry which is preliminary data.</text>
</comment>
<accession>A0A4R3REV2</accession>
<dbReference type="EMBL" id="SMBK01000013">
    <property type="protein sequence ID" value="TCU34063.1"/>
    <property type="molecule type" value="Genomic_DNA"/>
</dbReference>
<dbReference type="RefSeq" id="WP_132552838.1">
    <property type="nucleotide sequence ID" value="NZ_SMBK01000013.1"/>
</dbReference>
<proteinExistence type="predicted"/>